<dbReference type="Proteomes" id="UP000887013">
    <property type="component" value="Unassembled WGS sequence"/>
</dbReference>
<evidence type="ECO:0000313" key="1">
    <source>
        <dbReference type="EMBL" id="GFT57357.1"/>
    </source>
</evidence>
<sequence length="100" mass="11278">MNVPIHERKHSFSRPPTNALLKAQQGEYSDDSETNSTLNRFVSHQLPPLKEKRGDGQAMSLRGLRFRSYLGTPEGFGRINQPSRKSQVFVTELGTCLEFG</sequence>
<dbReference type="AlphaFoldDB" id="A0A8X6PCG6"/>
<proteinExistence type="predicted"/>
<protein>
    <submittedName>
        <fullName evidence="1">Uncharacterized protein</fullName>
    </submittedName>
</protein>
<organism evidence="1 2">
    <name type="scientific">Nephila pilipes</name>
    <name type="common">Giant wood spider</name>
    <name type="synonym">Nephila maculata</name>
    <dbReference type="NCBI Taxonomy" id="299642"/>
    <lineage>
        <taxon>Eukaryota</taxon>
        <taxon>Metazoa</taxon>
        <taxon>Ecdysozoa</taxon>
        <taxon>Arthropoda</taxon>
        <taxon>Chelicerata</taxon>
        <taxon>Arachnida</taxon>
        <taxon>Araneae</taxon>
        <taxon>Araneomorphae</taxon>
        <taxon>Entelegynae</taxon>
        <taxon>Araneoidea</taxon>
        <taxon>Nephilidae</taxon>
        <taxon>Nephila</taxon>
    </lineage>
</organism>
<comment type="caution">
    <text evidence="1">The sequence shown here is derived from an EMBL/GenBank/DDBJ whole genome shotgun (WGS) entry which is preliminary data.</text>
</comment>
<evidence type="ECO:0000313" key="2">
    <source>
        <dbReference type="Proteomes" id="UP000887013"/>
    </source>
</evidence>
<keyword evidence="2" id="KW-1185">Reference proteome</keyword>
<reference evidence="1" key="1">
    <citation type="submission" date="2020-08" db="EMBL/GenBank/DDBJ databases">
        <title>Multicomponent nature underlies the extraordinary mechanical properties of spider dragline silk.</title>
        <authorList>
            <person name="Kono N."/>
            <person name="Nakamura H."/>
            <person name="Mori M."/>
            <person name="Yoshida Y."/>
            <person name="Ohtoshi R."/>
            <person name="Malay A.D."/>
            <person name="Moran D.A.P."/>
            <person name="Tomita M."/>
            <person name="Numata K."/>
            <person name="Arakawa K."/>
        </authorList>
    </citation>
    <scope>NUCLEOTIDE SEQUENCE</scope>
</reference>
<dbReference type="EMBL" id="BMAW01113474">
    <property type="protein sequence ID" value="GFT57357.1"/>
    <property type="molecule type" value="Genomic_DNA"/>
</dbReference>
<accession>A0A8X6PCG6</accession>
<gene>
    <name evidence="1" type="ORF">NPIL_202021</name>
</gene>
<dbReference type="OrthoDB" id="10482486at2759"/>
<name>A0A8X6PCG6_NEPPI</name>